<keyword evidence="3 5" id="KW-0863">Zinc-finger</keyword>
<dbReference type="OrthoDB" id="6421266at2759"/>
<dbReference type="PROSITE" id="PS50157">
    <property type="entry name" value="ZINC_FINGER_C2H2_2"/>
    <property type="match status" value="1"/>
</dbReference>
<organism evidence="7 8">
    <name type="scientific">Stegodyphus mimosarum</name>
    <name type="common">African social velvet spider</name>
    <dbReference type="NCBI Taxonomy" id="407821"/>
    <lineage>
        <taxon>Eukaryota</taxon>
        <taxon>Metazoa</taxon>
        <taxon>Ecdysozoa</taxon>
        <taxon>Arthropoda</taxon>
        <taxon>Chelicerata</taxon>
        <taxon>Arachnida</taxon>
        <taxon>Araneae</taxon>
        <taxon>Araneomorphae</taxon>
        <taxon>Entelegynae</taxon>
        <taxon>Eresoidea</taxon>
        <taxon>Eresidae</taxon>
        <taxon>Stegodyphus</taxon>
    </lineage>
</organism>
<dbReference type="SUPFAM" id="SSF57667">
    <property type="entry name" value="beta-beta-alpha zinc fingers"/>
    <property type="match status" value="2"/>
</dbReference>
<feature type="domain" description="C2H2-type" evidence="6">
    <location>
        <begin position="77"/>
        <end position="104"/>
    </location>
</feature>
<evidence type="ECO:0000256" key="4">
    <source>
        <dbReference type="ARBA" id="ARBA00022833"/>
    </source>
</evidence>
<evidence type="ECO:0000256" key="3">
    <source>
        <dbReference type="ARBA" id="ARBA00022771"/>
    </source>
</evidence>
<feature type="non-terminal residue" evidence="7">
    <location>
        <position position="128"/>
    </location>
</feature>
<reference evidence="7 8" key="1">
    <citation type="submission" date="2013-11" db="EMBL/GenBank/DDBJ databases">
        <title>Genome sequencing of Stegodyphus mimosarum.</title>
        <authorList>
            <person name="Bechsgaard J."/>
        </authorList>
    </citation>
    <scope>NUCLEOTIDE SEQUENCE [LARGE SCALE GENOMIC DNA]</scope>
</reference>
<protein>
    <submittedName>
        <fullName evidence="7">Zinc finger protein 208</fullName>
    </submittedName>
</protein>
<dbReference type="STRING" id="407821.A0A087TZX9"/>
<dbReference type="Pfam" id="PF00096">
    <property type="entry name" value="zf-C2H2"/>
    <property type="match status" value="1"/>
</dbReference>
<dbReference type="InterPro" id="IPR036236">
    <property type="entry name" value="Znf_C2H2_sf"/>
</dbReference>
<proteinExistence type="predicted"/>
<dbReference type="EMBL" id="KK117508">
    <property type="protein sequence ID" value="KFM70668.1"/>
    <property type="molecule type" value="Genomic_DNA"/>
</dbReference>
<dbReference type="Gene3D" id="3.30.160.60">
    <property type="entry name" value="Classic Zinc Finger"/>
    <property type="match status" value="2"/>
</dbReference>
<name>A0A087TZX9_STEMI</name>
<evidence type="ECO:0000313" key="7">
    <source>
        <dbReference type="EMBL" id="KFM70668.1"/>
    </source>
</evidence>
<evidence type="ECO:0000259" key="6">
    <source>
        <dbReference type="PROSITE" id="PS50157"/>
    </source>
</evidence>
<keyword evidence="8" id="KW-1185">Reference proteome</keyword>
<dbReference type="PANTHER" id="PTHR24379:SF121">
    <property type="entry name" value="C2H2-TYPE DOMAIN-CONTAINING PROTEIN"/>
    <property type="match status" value="1"/>
</dbReference>
<dbReference type="PANTHER" id="PTHR24379">
    <property type="entry name" value="KRAB AND ZINC FINGER DOMAIN-CONTAINING"/>
    <property type="match status" value="1"/>
</dbReference>
<dbReference type="InterPro" id="IPR013087">
    <property type="entry name" value="Znf_C2H2_type"/>
</dbReference>
<evidence type="ECO:0000256" key="1">
    <source>
        <dbReference type="ARBA" id="ARBA00022723"/>
    </source>
</evidence>
<keyword evidence="2" id="KW-0677">Repeat</keyword>
<sequence>MCHSWFGLFDFFVKHMETDSHSYSCQQCGLVFLQAYLRRRHIEKNHPEVANICEICGLKLSNSEAVWSHNSIHNISYECLKCHRRFVRKELLILHSEMHLPPTPCPWEGCNRKLPTKIGLFNHLRMHK</sequence>
<dbReference type="SMART" id="SM00355">
    <property type="entry name" value="ZnF_C2H2"/>
    <property type="match status" value="4"/>
</dbReference>
<dbReference type="GO" id="GO:0008270">
    <property type="term" value="F:zinc ion binding"/>
    <property type="evidence" value="ECO:0007669"/>
    <property type="project" value="UniProtKB-KW"/>
</dbReference>
<evidence type="ECO:0000256" key="5">
    <source>
        <dbReference type="PROSITE-ProRule" id="PRU00042"/>
    </source>
</evidence>
<keyword evidence="4" id="KW-0862">Zinc</keyword>
<dbReference type="PROSITE" id="PS00028">
    <property type="entry name" value="ZINC_FINGER_C2H2_1"/>
    <property type="match status" value="3"/>
</dbReference>
<keyword evidence="1" id="KW-0479">Metal-binding</keyword>
<accession>A0A087TZX9</accession>
<dbReference type="AlphaFoldDB" id="A0A087TZX9"/>
<dbReference type="Proteomes" id="UP000054359">
    <property type="component" value="Unassembled WGS sequence"/>
</dbReference>
<gene>
    <name evidence="7" type="ORF">X975_11966</name>
</gene>
<evidence type="ECO:0000313" key="8">
    <source>
        <dbReference type="Proteomes" id="UP000054359"/>
    </source>
</evidence>
<evidence type="ECO:0000256" key="2">
    <source>
        <dbReference type="ARBA" id="ARBA00022737"/>
    </source>
</evidence>